<comment type="caution">
    <text evidence="1">The sequence shown here is derived from an EMBL/GenBank/DDBJ whole genome shotgun (WGS) entry which is preliminary data.</text>
</comment>
<reference evidence="1 2" key="1">
    <citation type="submission" date="2024-01" db="EMBL/GenBank/DDBJ databases">
        <title>Mesobacterium rodlantinim sp. nov., isolated from shallow sea hydrothermal systems off Kueishantao Island.</title>
        <authorList>
            <person name="Su Z."/>
            <person name="Tang K."/>
        </authorList>
    </citation>
    <scope>NUCLEOTIDE SEQUENCE [LARGE SCALE GENOMIC DNA]</scope>
    <source>
        <strain evidence="1 2">TK19101</strain>
    </source>
</reference>
<organism evidence="1 2">
    <name type="scientific">Mesobacterium hydrothermale</name>
    <dbReference type="NCBI Taxonomy" id="3111907"/>
    <lineage>
        <taxon>Bacteria</taxon>
        <taxon>Pseudomonadati</taxon>
        <taxon>Pseudomonadota</taxon>
        <taxon>Alphaproteobacteria</taxon>
        <taxon>Rhodobacterales</taxon>
        <taxon>Roseobacteraceae</taxon>
        <taxon>Mesobacterium</taxon>
    </lineage>
</organism>
<dbReference type="InterPro" id="IPR019226">
    <property type="entry name" value="DUF2158"/>
</dbReference>
<dbReference type="EMBL" id="JAYLLH010000004">
    <property type="protein sequence ID" value="MEC3860439.1"/>
    <property type="molecule type" value="Genomic_DNA"/>
</dbReference>
<dbReference type="Proteomes" id="UP001348149">
    <property type="component" value="Unassembled WGS sequence"/>
</dbReference>
<sequence length="63" mass="6797">MASKFSPGDIVQLKSGGPAMTVSKVNDSMGSQTYTCEWFKGASNERAVFQEDTLKEYVAPSTS</sequence>
<gene>
    <name evidence="1" type="ORF">VK792_04010</name>
</gene>
<dbReference type="RefSeq" id="WP_326296066.1">
    <property type="nucleotide sequence ID" value="NZ_JAYLLH010000004.1"/>
</dbReference>
<dbReference type="Pfam" id="PF09926">
    <property type="entry name" value="DUF2158"/>
    <property type="match status" value="1"/>
</dbReference>
<accession>A0ABU6HFG6</accession>
<evidence type="ECO:0000313" key="2">
    <source>
        <dbReference type="Proteomes" id="UP001348149"/>
    </source>
</evidence>
<keyword evidence="2" id="KW-1185">Reference proteome</keyword>
<evidence type="ECO:0000313" key="1">
    <source>
        <dbReference type="EMBL" id="MEC3860439.1"/>
    </source>
</evidence>
<proteinExistence type="predicted"/>
<name>A0ABU6HFG6_9RHOB</name>
<protein>
    <submittedName>
        <fullName evidence="1">DUF2158 domain-containing protein</fullName>
    </submittedName>
</protein>